<dbReference type="Proteomes" id="UP000326509">
    <property type="component" value="Unassembled WGS sequence"/>
</dbReference>
<dbReference type="PROSITE" id="PS51257">
    <property type="entry name" value="PROKAR_LIPOPROTEIN"/>
    <property type="match status" value="1"/>
</dbReference>
<dbReference type="InterPro" id="IPR045444">
    <property type="entry name" value="DUF6503"/>
</dbReference>
<accession>A0A5J4J4B7</accession>
<sequence length="252" mass="28209">MKNLLLLVLILTIFACRETETKAPGTAQQIIDLAIENACGGNCDSSVISFDFRDKAYQAVRLNGSYKYTRVAKDSLGTITDVLSNDGLKRYMNEVEVAVEDSLVTSISDGVNSVFYFAQLPYGLNDKAVKKKLLDDVTIHGAPYYSIKVTFSEDGGGTDFDDEFMYWIHKTNYTVDFLAYSYATNGGGIRFREAYNPRVVDGIRFVDYRNFKPMSLKSAIETLPRLFENKGLTLLSSIQTENVTVSLFPKTH</sequence>
<dbReference type="RefSeq" id="WP_151675304.1">
    <property type="nucleotide sequence ID" value="NZ_BKCG01000011.1"/>
</dbReference>
<name>A0A5J4J4B7_9FLAO</name>
<keyword evidence="2" id="KW-1185">Reference proteome</keyword>
<protein>
    <recommendedName>
        <fullName evidence="3">Deoxyribose-phosphate aldolase</fullName>
    </recommendedName>
</protein>
<reference evidence="1 2" key="1">
    <citation type="submission" date="2019-08" db="EMBL/GenBank/DDBJ databases">
        <title>Draft genome sequence of Ulvibacter marinus type strain NBRC 109484.</title>
        <authorList>
            <person name="Kawano K."/>
            <person name="Ushijima N."/>
            <person name="Kihara M."/>
            <person name="Itoh H."/>
        </authorList>
    </citation>
    <scope>NUCLEOTIDE SEQUENCE [LARGE SCALE GENOMIC DNA]</scope>
    <source>
        <strain evidence="1 2">NBRC 109484</strain>
    </source>
</reference>
<evidence type="ECO:0000313" key="2">
    <source>
        <dbReference type="Proteomes" id="UP000326509"/>
    </source>
</evidence>
<dbReference type="Pfam" id="PF20113">
    <property type="entry name" value="DUF6503"/>
    <property type="match status" value="1"/>
</dbReference>
<dbReference type="AlphaFoldDB" id="A0A5J4J4B7"/>
<evidence type="ECO:0000313" key="1">
    <source>
        <dbReference type="EMBL" id="GER60878.1"/>
    </source>
</evidence>
<dbReference type="EMBL" id="BKCG01000011">
    <property type="protein sequence ID" value="GER60878.1"/>
    <property type="molecule type" value="Genomic_DNA"/>
</dbReference>
<comment type="caution">
    <text evidence="1">The sequence shown here is derived from an EMBL/GenBank/DDBJ whole genome shotgun (WGS) entry which is preliminary data.</text>
</comment>
<dbReference type="OrthoDB" id="982433at2"/>
<proteinExistence type="predicted"/>
<evidence type="ECO:0008006" key="3">
    <source>
        <dbReference type="Google" id="ProtNLM"/>
    </source>
</evidence>
<organism evidence="1 2">
    <name type="scientific">Patiriisocius marinus</name>
    <dbReference type="NCBI Taxonomy" id="1397112"/>
    <lineage>
        <taxon>Bacteria</taxon>
        <taxon>Pseudomonadati</taxon>
        <taxon>Bacteroidota</taxon>
        <taxon>Flavobacteriia</taxon>
        <taxon>Flavobacteriales</taxon>
        <taxon>Flavobacteriaceae</taxon>
        <taxon>Patiriisocius</taxon>
    </lineage>
</organism>
<gene>
    <name evidence="1" type="ORF">ULMA_29860</name>
</gene>